<name>A0ABQ5ZP11_9HYPH</name>
<gene>
    <name evidence="4" type="ORF">GCM10007923_47240</name>
</gene>
<dbReference type="Gene3D" id="3.20.20.450">
    <property type="entry name" value="EAL domain"/>
    <property type="match status" value="1"/>
</dbReference>
<keyword evidence="1" id="KW-0812">Transmembrane</keyword>
<dbReference type="InterPro" id="IPR000160">
    <property type="entry name" value="GGDEF_dom"/>
</dbReference>
<feature type="transmembrane region" description="Helical" evidence="1">
    <location>
        <begin position="16"/>
        <end position="38"/>
    </location>
</feature>
<dbReference type="PROSITE" id="PS50883">
    <property type="entry name" value="EAL"/>
    <property type="match status" value="1"/>
</dbReference>
<feature type="domain" description="GGDEF" evidence="3">
    <location>
        <begin position="254"/>
        <end position="388"/>
    </location>
</feature>
<sequence>MTALRTLLGKLPLVRFPIILALFVIMLPVSYLGLAGIADGINNRLYFSARLEEASRLELEATTFFSKAEAFAEGDARRTQKEVGLALDLFWSRVDVLSTKSYRRIQEDEALDEALITELLSAMPALEQAAATLRQGKPESYRDVGAFARRYRERIIAFSDDANKARRKRMNKAVETHLKSVTTLKRIQIAYVVLGVGAVIYVLTELYLTRRLNQRLGRSIAENRQLLFTDHLTGIGNRACFENLLKELDAVPQADFSVIYFDLDGFKQVNDTLGHAMGDTLLKHVASILVATHKDQAAASFRFGGDEFAVLLVGGPEEASSYAERAVNRIARPAVLAKNIVQVSASAGFSHMRDLSAGEATDALMRNADLALYAAKSAGRNCVRPFAPPMLVGHERKVRLEKALSEAVRRGAVDVVFRPILDLRTFALRAVEVRPAWTDKTYGVIAPAEIRAIAEDGNLALELSAGILGKAFRALGPRVLQRIPTLYLDIPENLLSQPTFAGHLCRLLDEFSIERGRLQLELRRAAKPDYGETYLASIRRLRDAGVAFATKDIGRAIDRRNRLANLDFGTLKLDRALVEEVSRSERSRGVVAGLAVLARQMSAAIVAQGIDSTDDLKRLRQMNIALGEGRALSPVLSPPELVKRLDEGFGAFDAVTREKGAAPGDVAPDVIVKRENRTVADVLPDKFAGFGAAL</sequence>
<keyword evidence="1" id="KW-1133">Transmembrane helix</keyword>
<dbReference type="NCBIfam" id="TIGR00254">
    <property type="entry name" value="GGDEF"/>
    <property type="match status" value="1"/>
</dbReference>
<feature type="transmembrane region" description="Helical" evidence="1">
    <location>
        <begin position="189"/>
        <end position="208"/>
    </location>
</feature>
<dbReference type="InterPro" id="IPR001633">
    <property type="entry name" value="EAL_dom"/>
</dbReference>
<dbReference type="RefSeq" id="WP_244769731.1">
    <property type="nucleotide sequence ID" value="NZ_BSOP01000039.1"/>
</dbReference>
<dbReference type="InterPro" id="IPR043128">
    <property type="entry name" value="Rev_trsase/Diguanyl_cyclase"/>
</dbReference>
<dbReference type="Pfam" id="PF00563">
    <property type="entry name" value="EAL"/>
    <property type="match status" value="1"/>
</dbReference>
<dbReference type="Gene3D" id="3.30.70.270">
    <property type="match status" value="1"/>
</dbReference>
<dbReference type="PANTHER" id="PTHR44757">
    <property type="entry name" value="DIGUANYLATE CYCLASE DGCP"/>
    <property type="match status" value="1"/>
</dbReference>
<dbReference type="CDD" id="cd01949">
    <property type="entry name" value="GGDEF"/>
    <property type="match status" value="1"/>
</dbReference>
<dbReference type="SMART" id="SM00267">
    <property type="entry name" value="GGDEF"/>
    <property type="match status" value="1"/>
</dbReference>
<dbReference type="Pfam" id="PF00990">
    <property type="entry name" value="GGDEF"/>
    <property type="match status" value="1"/>
</dbReference>
<dbReference type="SUPFAM" id="SSF55073">
    <property type="entry name" value="Nucleotide cyclase"/>
    <property type="match status" value="1"/>
</dbReference>
<evidence type="ECO:0000256" key="1">
    <source>
        <dbReference type="SAM" id="Phobius"/>
    </source>
</evidence>
<reference evidence="5" key="1">
    <citation type="journal article" date="2019" name="Int. J. Syst. Evol. Microbiol.">
        <title>The Global Catalogue of Microorganisms (GCM) 10K type strain sequencing project: providing services to taxonomists for standard genome sequencing and annotation.</title>
        <authorList>
            <consortium name="The Broad Institute Genomics Platform"/>
            <consortium name="The Broad Institute Genome Sequencing Center for Infectious Disease"/>
            <person name="Wu L."/>
            <person name="Ma J."/>
        </authorList>
    </citation>
    <scope>NUCLEOTIDE SEQUENCE [LARGE SCALE GENOMIC DNA]</scope>
    <source>
        <strain evidence="5">NBRC 102122</strain>
    </source>
</reference>
<dbReference type="Proteomes" id="UP001156702">
    <property type="component" value="Unassembled WGS sequence"/>
</dbReference>
<keyword evidence="1" id="KW-0472">Membrane</keyword>
<dbReference type="InterPro" id="IPR035919">
    <property type="entry name" value="EAL_sf"/>
</dbReference>
<proteinExistence type="predicted"/>
<dbReference type="InterPro" id="IPR029787">
    <property type="entry name" value="Nucleotide_cyclase"/>
</dbReference>
<evidence type="ECO:0000313" key="4">
    <source>
        <dbReference type="EMBL" id="GLR53509.1"/>
    </source>
</evidence>
<comment type="caution">
    <text evidence="4">The sequence shown here is derived from an EMBL/GenBank/DDBJ whole genome shotgun (WGS) entry which is preliminary data.</text>
</comment>
<keyword evidence="5" id="KW-1185">Reference proteome</keyword>
<evidence type="ECO:0000259" key="3">
    <source>
        <dbReference type="PROSITE" id="PS50887"/>
    </source>
</evidence>
<organism evidence="4 5">
    <name type="scientific">Shinella yambaruensis</name>
    <dbReference type="NCBI Taxonomy" id="415996"/>
    <lineage>
        <taxon>Bacteria</taxon>
        <taxon>Pseudomonadati</taxon>
        <taxon>Pseudomonadota</taxon>
        <taxon>Alphaproteobacteria</taxon>
        <taxon>Hyphomicrobiales</taxon>
        <taxon>Rhizobiaceae</taxon>
        <taxon>Shinella</taxon>
    </lineage>
</organism>
<feature type="domain" description="EAL" evidence="2">
    <location>
        <begin position="397"/>
        <end position="649"/>
    </location>
</feature>
<evidence type="ECO:0000313" key="5">
    <source>
        <dbReference type="Proteomes" id="UP001156702"/>
    </source>
</evidence>
<evidence type="ECO:0008006" key="6">
    <source>
        <dbReference type="Google" id="ProtNLM"/>
    </source>
</evidence>
<protein>
    <recommendedName>
        <fullName evidence="6">Diguanylate cyclase (GGDEF)-like protein</fullName>
    </recommendedName>
</protein>
<dbReference type="PANTHER" id="PTHR44757:SF2">
    <property type="entry name" value="BIOFILM ARCHITECTURE MAINTENANCE PROTEIN MBAA"/>
    <property type="match status" value="1"/>
</dbReference>
<dbReference type="SMART" id="SM00052">
    <property type="entry name" value="EAL"/>
    <property type="match status" value="1"/>
</dbReference>
<dbReference type="SUPFAM" id="SSF141868">
    <property type="entry name" value="EAL domain-like"/>
    <property type="match status" value="1"/>
</dbReference>
<accession>A0ABQ5ZP11</accession>
<dbReference type="EMBL" id="BSOP01000039">
    <property type="protein sequence ID" value="GLR53509.1"/>
    <property type="molecule type" value="Genomic_DNA"/>
</dbReference>
<dbReference type="PROSITE" id="PS50887">
    <property type="entry name" value="GGDEF"/>
    <property type="match status" value="1"/>
</dbReference>
<dbReference type="InterPro" id="IPR052155">
    <property type="entry name" value="Biofilm_reg_signaling"/>
</dbReference>
<evidence type="ECO:0000259" key="2">
    <source>
        <dbReference type="PROSITE" id="PS50883"/>
    </source>
</evidence>